<accession>A0AAV4D2H6</accession>
<evidence type="ECO:0000313" key="3">
    <source>
        <dbReference type="Proteomes" id="UP000735302"/>
    </source>
</evidence>
<dbReference type="Proteomes" id="UP000735302">
    <property type="component" value="Unassembled WGS sequence"/>
</dbReference>
<evidence type="ECO:0000256" key="1">
    <source>
        <dbReference type="SAM" id="Phobius"/>
    </source>
</evidence>
<keyword evidence="1" id="KW-0472">Membrane</keyword>
<keyword evidence="3" id="KW-1185">Reference proteome</keyword>
<proteinExistence type="predicted"/>
<sequence>MKRLILNTDDGDVVLMIMIMITIILILIRNINSYEGDGGGGGGDDDDDDDDDDDENRVKLSAFVENPILRSNFTAIYTPDDILMVLALMLTTGTDGLTKNSCKVLFQIQRGRSNWIQTYNLAITRPNVAPNCYTTEATSIVANRHK</sequence>
<gene>
    <name evidence="2" type="ORF">PoB_006481000</name>
</gene>
<organism evidence="2 3">
    <name type="scientific">Plakobranchus ocellatus</name>
    <dbReference type="NCBI Taxonomy" id="259542"/>
    <lineage>
        <taxon>Eukaryota</taxon>
        <taxon>Metazoa</taxon>
        <taxon>Spiralia</taxon>
        <taxon>Lophotrochozoa</taxon>
        <taxon>Mollusca</taxon>
        <taxon>Gastropoda</taxon>
        <taxon>Heterobranchia</taxon>
        <taxon>Euthyneura</taxon>
        <taxon>Panpulmonata</taxon>
        <taxon>Sacoglossa</taxon>
        <taxon>Placobranchoidea</taxon>
        <taxon>Plakobranchidae</taxon>
        <taxon>Plakobranchus</taxon>
    </lineage>
</organism>
<comment type="caution">
    <text evidence="2">The sequence shown here is derived from an EMBL/GenBank/DDBJ whole genome shotgun (WGS) entry which is preliminary data.</text>
</comment>
<keyword evidence="1" id="KW-0812">Transmembrane</keyword>
<protein>
    <submittedName>
        <fullName evidence="2">Uncharacterized protein</fullName>
    </submittedName>
</protein>
<dbReference type="AlphaFoldDB" id="A0AAV4D2H6"/>
<dbReference type="EMBL" id="BLXT01007309">
    <property type="protein sequence ID" value="GFO38305.1"/>
    <property type="molecule type" value="Genomic_DNA"/>
</dbReference>
<feature type="transmembrane region" description="Helical" evidence="1">
    <location>
        <begin position="12"/>
        <end position="28"/>
    </location>
</feature>
<name>A0AAV4D2H6_9GAST</name>
<evidence type="ECO:0000313" key="2">
    <source>
        <dbReference type="EMBL" id="GFO38305.1"/>
    </source>
</evidence>
<reference evidence="2 3" key="1">
    <citation type="journal article" date="2021" name="Elife">
        <title>Chloroplast acquisition without the gene transfer in kleptoplastic sea slugs, Plakobranchus ocellatus.</title>
        <authorList>
            <person name="Maeda T."/>
            <person name="Takahashi S."/>
            <person name="Yoshida T."/>
            <person name="Shimamura S."/>
            <person name="Takaki Y."/>
            <person name="Nagai Y."/>
            <person name="Toyoda A."/>
            <person name="Suzuki Y."/>
            <person name="Arimoto A."/>
            <person name="Ishii H."/>
            <person name="Satoh N."/>
            <person name="Nishiyama T."/>
            <person name="Hasebe M."/>
            <person name="Maruyama T."/>
            <person name="Minagawa J."/>
            <person name="Obokata J."/>
            <person name="Shigenobu S."/>
        </authorList>
    </citation>
    <scope>NUCLEOTIDE SEQUENCE [LARGE SCALE GENOMIC DNA]</scope>
</reference>
<keyword evidence="1" id="KW-1133">Transmembrane helix</keyword>